<dbReference type="GO" id="GO:0032259">
    <property type="term" value="P:methylation"/>
    <property type="evidence" value="ECO:0007669"/>
    <property type="project" value="UniProtKB-KW"/>
</dbReference>
<dbReference type="OrthoDB" id="2410195at2759"/>
<evidence type="ECO:0000256" key="3">
    <source>
        <dbReference type="ARBA" id="ARBA00022691"/>
    </source>
</evidence>
<evidence type="ECO:0000256" key="1">
    <source>
        <dbReference type="ARBA" id="ARBA00022603"/>
    </source>
</evidence>
<dbReference type="GO" id="GO:0008171">
    <property type="term" value="F:O-methyltransferase activity"/>
    <property type="evidence" value="ECO:0007669"/>
    <property type="project" value="InterPro"/>
</dbReference>
<reference evidence="5" key="1">
    <citation type="submission" date="2021-10" db="EMBL/GenBank/DDBJ databases">
        <authorList>
            <person name="Piombo E."/>
        </authorList>
    </citation>
    <scope>NUCLEOTIDE SEQUENCE</scope>
</reference>
<dbReference type="Proteomes" id="UP000775872">
    <property type="component" value="Unassembled WGS sequence"/>
</dbReference>
<keyword evidence="6" id="KW-1185">Reference proteome</keyword>
<keyword evidence="2" id="KW-0808">Transferase</keyword>
<keyword evidence="1" id="KW-0489">Methyltransferase</keyword>
<protein>
    <recommendedName>
        <fullName evidence="4">O-methyltransferase C-terminal domain-containing protein</fullName>
    </recommendedName>
</protein>
<evidence type="ECO:0000313" key="6">
    <source>
        <dbReference type="Proteomes" id="UP000775872"/>
    </source>
</evidence>
<dbReference type="PROSITE" id="PS51683">
    <property type="entry name" value="SAM_OMT_II"/>
    <property type="match status" value="1"/>
</dbReference>
<evidence type="ECO:0000259" key="4">
    <source>
        <dbReference type="Pfam" id="PF00891"/>
    </source>
</evidence>
<dbReference type="InterPro" id="IPR001077">
    <property type="entry name" value="COMT_C"/>
</dbReference>
<dbReference type="SUPFAM" id="SSF53335">
    <property type="entry name" value="S-adenosyl-L-methionine-dependent methyltransferases"/>
    <property type="match status" value="1"/>
</dbReference>
<dbReference type="AlphaFoldDB" id="A0A9N9W4R3"/>
<dbReference type="PANTHER" id="PTHR43712:SF5">
    <property type="entry name" value="O-METHYLTRANSFERASE ASQN-RELATED"/>
    <property type="match status" value="1"/>
</dbReference>
<proteinExistence type="predicted"/>
<comment type="caution">
    <text evidence="5">The sequence shown here is derived from an EMBL/GenBank/DDBJ whole genome shotgun (WGS) entry which is preliminary data.</text>
</comment>
<accession>A0A9N9W4R3</accession>
<gene>
    <name evidence="5" type="ORF">CSOL1703_00011115</name>
</gene>
<feature type="domain" description="O-methyltransferase C-terminal" evidence="4">
    <location>
        <begin position="78"/>
        <end position="276"/>
    </location>
</feature>
<dbReference type="EMBL" id="CABFOC020000011">
    <property type="protein sequence ID" value="CAH0045366.1"/>
    <property type="molecule type" value="Genomic_DNA"/>
</dbReference>
<dbReference type="Pfam" id="PF00891">
    <property type="entry name" value="Methyltransf_2"/>
    <property type="match status" value="1"/>
</dbReference>
<dbReference type="Gene3D" id="3.40.50.150">
    <property type="entry name" value="Vaccinia Virus protein VP39"/>
    <property type="match status" value="1"/>
</dbReference>
<name>A0A9N9W4R3_9HYPO</name>
<dbReference type="InterPro" id="IPR016461">
    <property type="entry name" value="COMT-like"/>
</dbReference>
<evidence type="ECO:0000313" key="5">
    <source>
        <dbReference type="EMBL" id="CAH0045366.1"/>
    </source>
</evidence>
<sequence>MRVLISKHVFAEAQPGVYRHTTISWAICEPDQSHLLKHRLDDCFRSASRQADSLRLNGYREPELGDRCGFSLAFQSDASFWEYITKHDPVRGENFNKAMKSVQINSLSDIPNLYPFDSLAETGGLIVDVGGGHGQVSRAILANYPNSYLRCVVQDRFVASLPTADANGSQTSEVGKVGTGSVTFEKHNFFDPQPIKGAAAYFFRHIFHDWPDSACREILKQTVLAMDTQSRILICDQIVDEKSSSVHSMLYDLDMMSLFGGKERRLSEWEALITEADKRLRITDTKKSSNSPTTILEIRLG</sequence>
<dbReference type="InterPro" id="IPR029063">
    <property type="entry name" value="SAM-dependent_MTases_sf"/>
</dbReference>
<organism evidence="5 6">
    <name type="scientific">Clonostachys solani</name>
    <dbReference type="NCBI Taxonomy" id="160281"/>
    <lineage>
        <taxon>Eukaryota</taxon>
        <taxon>Fungi</taxon>
        <taxon>Dikarya</taxon>
        <taxon>Ascomycota</taxon>
        <taxon>Pezizomycotina</taxon>
        <taxon>Sordariomycetes</taxon>
        <taxon>Hypocreomycetidae</taxon>
        <taxon>Hypocreales</taxon>
        <taxon>Bionectriaceae</taxon>
        <taxon>Clonostachys</taxon>
    </lineage>
</organism>
<evidence type="ECO:0000256" key="2">
    <source>
        <dbReference type="ARBA" id="ARBA00022679"/>
    </source>
</evidence>
<keyword evidence="3" id="KW-0949">S-adenosyl-L-methionine</keyword>
<dbReference type="PANTHER" id="PTHR43712">
    <property type="entry name" value="PUTATIVE (AFU_ORTHOLOGUE AFUA_4G14580)-RELATED"/>
    <property type="match status" value="1"/>
</dbReference>